<dbReference type="Proteomes" id="UP000887578">
    <property type="component" value="Unplaced"/>
</dbReference>
<evidence type="ECO:0000313" key="2">
    <source>
        <dbReference type="Proteomes" id="UP000887578"/>
    </source>
</evidence>
<dbReference type="AlphaFoldDB" id="A0A914Q8J0"/>
<proteinExistence type="predicted"/>
<keyword evidence="2" id="KW-1185">Reference proteome</keyword>
<dbReference type="WBParaSite" id="PDA_v2.g2740.t1">
    <property type="protein sequence ID" value="PDA_v2.g2740.t1"/>
    <property type="gene ID" value="PDA_v2.g2740"/>
</dbReference>
<feature type="compositionally biased region" description="Low complexity" evidence="1">
    <location>
        <begin position="50"/>
        <end position="81"/>
    </location>
</feature>
<organism evidence="2 3">
    <name type="scientific">Panagrolaimus davidi</name>
    <dbReference type="NCBI Taxonomy" id="227884"/>
    <lineage>
        <taxon>Eukaryota</taxon>
        <taxon>Metazoa</taxon>
        <taxon>Ecdysozoa</taxon>
        <taxon>Nematoda</taxon>
        <taxon>Chromadorea</taxon>
        <taxon>Rhabditida</taxon>
        <taxon>Tylenchina</taxon>
        <taxon>Panagrolaimomorpha</taxon>
        <taxon>Panagrolaimoidea</taxon>
        <taxon>Panagrolaimidae</taxon>
        <taxon>Panagrolaimus</taxon>
    </lineage>
</organism>
<feature type="region of interest" description="Disordered" evidence="1">
    <location>
        <begin position="32"/>
        <end position="81"/>
    </location>
</feature>
<evidence type="ECO:0000256" key="1">
    <source>
        <dbReference type="SAM" id="MobiDB-lite"/>
    </source>
</evidence>
<protein>
    <submittedName>
        <fullName evidence="3">Uncharacterized protein</fullName>
    </submittedName>
</protein>
<evidence type="ECO:0000313" key="3">
    <source>
        <dbReference type="WBParaSite" id="PDA_v2.g2740.t1"/>
    </source>
</evidence>
<name>A0A914Q8J0_9BILA</name>
<sequence length="212" mass="23394">MSDQPASDANINGSLSPSHDLLIPIQADNLQPYGCKVEEPPSQHTSNCEATTPTTGPRTFATTFQPTTTNETTPTTSSDRTLSITTTTSHSIIYPRTSPKITEIVIDDGNASEIYFDDKTFIKQITVDAFRTLVSDYQPAEELTVTSNNYRSGWNYLSTDEIRGFLRRCTKVHLTGDFNHRTVMVFMQAAAAPNVSISIDVTYNNTTILVDT</sequence>
<accession>A0A914Q8J0</accession>
<reference evidence="3" key="1">
    <citation type="submission" date="2022-11" db="UniProtKB">
        <authorList>
            <consortium name="WormBaseParasite"/>
        </authorList>
    </citation>
    <scope>IDENTIFICATION</scope>
</reference>